<organism evidence="1 2">
    <name type="scientific">Dreissena polymorpha</name>
    <name type="common">Zebra mussel</name>
    <name type="synonym">Mytilus polymorpha</name>
    <dbReference type="NCBI Taxonomy" id="45954"/>
    <lineage>
        <taxon>Eukaryota</taxon>
        <taxon>Metazoa</taxon>
        <taxon>Spiralia</taxon>
        <taxon>Lophotrochozoa</taxon>
        <taxon>Mollusca</taxon>
        <taxon>Bivalvia</taxon>
        <taxon>Autobranchia</taxon>
        <taxon>Heteroconchia</taxon>
        <taxon>Euheterodonta</taxon>
        <taxon>Imparidentia</taxon>
        <taxon>Neoheterodontei</taxon>
        <taxon>Myida</taxon>
        <taxon>Dreissenoidea</taxon>
        <taxon>Dreissenidae</taxon>
        <taxon>Dreissena</taxon>
    </lineage>
</organism>
<name>A0A9D4S2L6_DREPO</name>
<proteinExistence type="predicted"/>
<dbReference type="EMBL" id="JAIWYP010000001">
    <property type="protein sequence ID" value="KAH3887537.1"/>
    <property type="molecule type" value="Genomic_DNA"/>
</dbReference>
<protein>
    <submittedName>
        <fullName evidence="1">Uncharacterized protein</fullName>
    </submittedName>
</protein>
<accession>A0A9D4S2L6</accession>
<reference evidence="1" key="2">
    <citation type="submission" date="2020-11" db="EMBL/GenBank/DDBJ databases">
        <authorList>
            <person name="McCartney M.A."/>
            <person name="Auch B."/>
            <person name="Kono T."/>
            <person name="Mallez S."/>
            <person name="Becker A."/>
            <person name="Gohl D.M."/>
            <person name="Silverstein K.A.T."/>
            <person name="Koren S."/>
            <person name="Bechman K.B."/>
            <person name="Herman A."/>
            <person name="Abrahante J.E."/>
            <person name="Garbe J."/>
        </authorList>
    </citation>
    <scope>NUCLEOTIDE SEQUENCE</scope>
    <source>
        <strain evidence="1">Duluth1</strain>
        <tissue evidence="1">Whole animal</tissue>
    </source>
</reference>
<dbReference type="AlphaFoldDB" id="A0A9D4S2L6"/>
<evidence type="ECO:0000313" key="2">
    <source>
        <dbReference type="Proteomes" id="UP000828390"/>
    </source>
</evidence>
<dbReference type="Proteomes" id="UP000828390">
    <property type="component" value="Unassembled WGS sequence"/>
</dbReference>
<gene>
    <name evidence="1" type="ORF">DPMN_011554</name>
</gene>
<evidence type="ECO:0000313" key="1">
    <source>
        <dbReference type="EMBL" id="KAH3887537.1"/>
    </source>
</evidence>
<reference evidence="1" key="1">
    <citation type="journal article" date="2019" name="bioRxiv">
        <title>The Genome of the Zebra Mussel, Dreissena polymorpha: A Resource for Invasive Species Research.</title>
        <authorList>
            <person name="McCartney M.A."/>
            <person name="Auch B."/>
            <person name="Kono T."/>
            <person name="Mallez S."/>
            <person name="Zhang Y."/>
            <person name="Obille A."/>
            <person name="Becker A."/>
            <person name="Abrahante J.E."/>
            <person name="Garbe J."/>
            <person name="Badalamenti J.P."/>
            <person name="Herman A."/>
            <person name="Mangelson H."/>
            <person name="Liachko I."/>
            <person name="Sullivan S."/>
            <person name="Sone E.D."/>
            <person name="Koren S."/>
            <person name="Silverstein K.A.T."/>
            <person name="Beckman K.B."/>
            <person name="Gohl D.M."/>
        </authorList>
    </citation>
    <scope>NUCLEOTIDE SEQUENCE</scope>
    <source>
        <strain evidence="1">Duluth1</strain>
        <tissue evidence="1">Whole animal</tissue>
    </source>
</reference>
<sequence>MIGLGHRLIVGLGFRDTVVTEIHFHDLNRWPFSTWHTNKREFDYAFHHSVVLSKCYT</sequence>
<keyword evidence="2" id="KW-1185">Reference proteome</keyword>
<comment type="caution">
    <text evidence="1">The sequence shown here is derived from an EMBL/GenBank/DDBJ whole genome shotgun (WGS) entry which is preliminary data.</text>
</comment>